<evidence type="ECO:0000313" key="2">
    <source>
        <dbReference type="WBParaSite" id="SMUV_0000546501-mRNA-1"/>
    </source>
</evidence>
<organism evidence="1 2">
    <name type="scientific">Syphacia muris</name>
    <dbReference type="NCBI Taxonomy" id="451379"/>
    <lineage>
        <taxon>Eukaryota</taxon>
        <taxon>Metazoa</taxon>
        <taxon>Ecdysozoa</taxon>
        <taxon>Nematoda</taxon>
        <taxon>Chromadorea</taxon>
        <taxon>Rhabditida</taxon>
        <taxon>Spirurina</taxon>
        <taxon>Oxyuridomorpha</taxon>
        <taxon>Oxyuroidea</taxon>
        <taxon>Oxyuridae</taxon>
        <taxon>Syphacia</taxon>
    </lineage>
</organism>
<dbReference type="WBParaSite" id="SMUV_0000546501-mRNA-1">
    <property type="protein sequence ID" value="SMUV_0000546501-mRNA-1"/>
    <property type="gene ID" value="SMUV_0000546501"/>
</dbReference>
<evidence type="ECO:0000313" key="1">
    <source>
        <dbReference type="Proteomes" id="UP000046393"/>
    </source>
</evidence>
<keyword evidence="1" id="KW-1185">Reference proteome</keyword>
<dbReference type="AlphaFoldDB" id="A0A0N5ALP0"/>
<dbReference type="Proteomes" id="UP000046393">
    <property type="component" value="Unplaced"/>
</dbReference>
<protein>
    <submittedName>
        <fullName evidence="2">Uncharacterized protein</fullName>
    </submittedName>
</protein>
<name>A0A0N5ALP0_9BILA</name>
<accession>A0A0N5ALP0</accession>
<sequence>MNTFWGRLSVRRPSLATRTLVNDAEDDENWPPETKNEVFEFFAKAAKVKGRRVNRHYGSERDLRHASSPAPEIVRQTRKLSTLHVSPRRHNPRFVKQHSTSQMLPLESCSTADQGEKLAVEGDQFLLSPNININSSSLSETSSRSHRSSETIYDSDIEVRLTYYLFENNLNAVLLVYNTFTCC</sequence>
<proteinExistence type="predicted"/>
<reference evidence="2" key="1">
    <citation type="submission" date="2017-02" db="UniProtKB">
        <authorList>
            <consortium name="WormBaseParasite"/>
        </authorList>
    </citation>
    <scope>IDENTIFICATION</scope>
</reference>